<dbReference type="OrthoDB" id="9429529at2"/>
<keyword evidence="2" id="KW-0148">Chlorophyll</keyword>
<evidence type="ECO:0000256" key="1">
    <source>
        <dbReference type="ARBA" id="ARBA00004636"/>
    </source>
</evidence>
<reference evidence="10 11" key="2">
    <citation type="submission" date="2018-03" db="EMBL/GenBank/DDBJ databases">
        <authorList>
            <person name="Keele B.F."/>
        </authorList>
    </citation>
    <scope>NUCLEOTIDE SEQUENCE [LARGE SCALE GENOMIC DNA]</scope>
    <source>
        <strain evidence="10 11">CCALA 016</strain>
    </source>
</reference>
<evidence type="ECO:0000256" key="9">
    <source>
        <dbReference type="SAM" id="Phobius"/>
    </source>
</evidence>
<reference evidence="10 11" key="1">
    <citation type="submission" date="2018-03" db="EMBL/GenBank/DDBJ databases">
        <title>The ancient ancestry and fast evolution of plastids.</title>
        <authorList>
            <person name="Moore K.R."/>
            <person name="Magnabosco C."/>
            <person name="Momper L."/>
            <person name="Gold D.A."/>
            <person name="Bosak T."/>
            <person name="Fournier G.P."/>
        </authorList>
    </citation>
    <scope>NUCLEOTIDE SEQUENCE [LARGE SCALE GENOMIC DNA]</scope>
    <source>
        <strain evidence="10 11">CCALA 016</strain>
    </source>
</reference>
<dbReference type="Proteomes" id="UP000239001">
    <property type="component" value="Unassembled WGS sequence"/>
</dbReference>
<name>A0A2T1LZV9_9CHRO</name>
<dbReference type="EMBL" id="PXOH01000006">
    <property type="protein sequence ID" value="PSF37942.1"/>
    <property type="molecule type" value="Genomic_DNA"/>
</dbReference>
<evidence type="ECO:0000256" key="3">
    <source>
        <dbReference type="ARBA" id="ARBA00022531"/>
    </source>
</evidence>
<comment type="subcellular location">
    <subcellularLocation>
        <location evidence="1">Cellular thylakoid membrane</location>
        <topology evidence="1">Multi-pass membrane protein</topology>
    </subcellularLocation>
</comment>
<evidence type="ECO:0000256" key="5">
    <source>
        <dbReference type="ARBA" id="ARBA00022989"/>
    </source>
</evidence>
<keyword evidence="4 9" id="KW-0812">Transmembrane</keyword>
<dbReference type="AlphaFoldDB" id="A0A2T1LZV9"/>
<dbReference type="Pfam" id="PF00421">
    <property type="entry name" value="PSII"/>
    <property type="match status" value="1"/>
</dbReference>
<feature type="transmembrane region" description="Helical" evidence="9">
    <location>
        <begin position="330"/>
        <end position="349"/>
    </location>
</feature>
<evidence type="ECO:0000313" key="11">
    <source>
        <dbReference type="Proteomes" id="UP000239001"/>
    </source>
</evidence>
<dbReference type="InterPro" id="IPR000932">
    <property type="entry name" value="PS_antenna-like"/>
</dbReference>
<evidence type="ECO:0000256" key="4">
    <source>
        <dbReference type="ARBA" id="ARBA00022692"/>
    </source>
</evidence>
<proteinExistence type="predicted"/>
<dbReference type="RefSeq" id="WP_106456382.1">
    <property type="nucleotide sequence ID" value="NZ_PXOH01000006.1"/>
</dbReference>
<keyword evidence="6" id="KW-0157">Chromophore</keyword>
<accession>A0A2T1LZV9</accession>
<dbReference type="InterPro" id="IPR036001">
    <property type="entry name" value="PS_II_antenna-like_sf"/>
</dbReference>
<feature type="transmembrane region" description="Helical" evidence="9">
    <location>
        <begin position="290"/>
        <end position="309"/>
    </location>
</feature>
<dbReference type="SUPFAM" id="SSF161077">
    <property type="entry name" value="Photosystem II antenna protein-like"/>
    <property type="match status" value="1"/>
</dbReference>
<dbReference type="GO" id="GO:0016168">
    <property type="term" value="F:chlorophyll binding"/>
    <property type="evidence" value="ECO:0007669"/>
    <property type="project" value="UniProtKB-KW"/>
</dbReference>
<evidence type="ECO:0000313" key="10">
    <source>
        <dbReference type="EMBL" id="PSF37942.1"/>
    </source>
</evidence>
<protein>
    <submittedName>
        <fullName evidence="10">Chlorophyll a/b binding light-harvesting protein</fullName>
    </submittedName>
</protein>
<organism evidence="10 11">
    <name type="scientific">Aphanothece hegewaldii CCALA 016</name>
    <dbReference type="NCBI Taxonomy" id="2107694"/>
    <lineage>
        <taxon>Bacteria</taxon>
        <taxon>Bacillati</taxon>
        <taxon>Cyanobacteriota</taxon>
        <taxon>Cyanophyceae</taxon>
        <taxon>Oscillatoriophycideae</taxon>
        <taxon>Chroococcales</taxon>
        <taxon>Aphanothecaceae</taxon>
        <taxon>Aphanothece</taxon>
    </lineage>
</organism>
<feature type="transmembrane region" description="Helical" evidence="9">
    <location>
        <begin position="92"/>
        <end position="115"/>
    </location>
</feature>
<dbReference type="GO" id="GO:0009767">
    <property type="term" value="P:photosynthetic electron transport chain"/>
    <property type="evidence" value="ECO:0007669"/>
    <property type="project" value="InterPro"/>
</dbReference>
<evidence type="ECO:0000256" key="7">
    <source>
        <dbReference type="ARBA" id="ARBA00023078"/>
    </source>
</evidence>
<evidence type="ECO:0000256" key="2">
    <source>
        <dbReference type="ARBA" id="ARBA00022494"/>
    </source>
</evidence>
<evidence type="ECO:0000256" key="8">
    <source>
        <dbReference type="ARBA" id="ARBA00023136"/>
    </source>
</evidence>
<feature type="transmembrane region" description="Helical" evidence="9">
    <location>
        <begin position="254"/>
        <end position="275"/>
    </location>
</feature>
<keyword evidence="11" id="KW-1185">Reference proteome</keyword>
<keyword evidence="7" id="KW-0793">Thylakoid</keyword>
<keyword evidence="8 9" id="KW-0472">Membrane</keyword>
<evidence type="ECO:0000256" key="6">
    <source>
        <dbReference type="ARBA" id="ARBA00022991"/>
    </source>
</evidence>
<gene>
    <name evidence="10" type="ORF">C7H19_08180</name>
</gene>
<sequence length="350" mass="38186">MTTANIRTSQQYDWSWLSGNARLINLSGQLLGAHIAHAGLIMFWAGSITLVELTKLNPELPLSEQGLLLIPNLARLGWGISANGTIIDTYPYFVVGILHLAASAVLGAGGLFHVFRGPVILKDATGQAKKFHYEWNDAKQLGLILGHHLLFLGVAALLFVAKAMNWGGIYDPAINNVRVITNPTLDPFTIFGYLFGFVDGHWNPLGMAAVNNLEDVIGGHIWVGVMCIAGGIWHIITEPFSWAKKRLIFNGHGILSYSLAGVALMAFTSCYFVAFNDTVYPTVLYGSDRTQFAAVQFALCVTFLGGHVWHAFKARNQGKALSKQEQFNGFLAGFVGLSILVIGLVLLTWR</sequence>
<feature type="transmembrane region" description="Helical" evidence="9">
    <location>
        <begin position="141"/>
        <end position="161"/>
    </location>
</feature>
<keyword evidence="3" id="KW-0602">Photosynthesis</keyword>
<dbReference type="NCBIfam" id="TIGR03041">
    <property type="entry name" value="PS_antenn_a_b"/>
    <property type="match status" value="1"/>
</dbReference>
<dbReference type="GO" id="GO:0009521">
    <property type="term" value="C:photosystem"/>
    <property type="evidence" value="ECO:0007669"/>
    <property type="project" value="InterPro"/>
</dbReference>
<feature type="transmembrane region" description="Helical" evidence="9">
    <location>
        <begin position="221"/>
        <end position="242"/>
    </location>
</feature>
<comment type="caution">
    <text evidence="10">The sequence shown here is derived from an EMBL/GenBank/DDBJ whole genome shotgun (WGS) entry which is preliminary data.</text>
</comment>
<dbReference type="GO" id="GO:0031676">
    <property type="term" value="C:plasma membrane-derived thylakoid membrane"/>
    <property type="evidence" value="ECO:0007669"/>
    <property type="project" value="UniProtKB-SubCell"/>
</dbReference>
<keyword evidence="5 9" id="KW-1133">Transmembrane helix</keyword>